<accession>A0A1E8CG64</accession>
<dbReference type="Pfam" id="PF01026">
    <property type="entry name" value="TatD_DNase"/>
    <property type="match status" value="1"/>
</dbReference>
<evidence type="ECO:0000256" key="1">
    <source>
        <dbReference type="ARBA" id="ARBA00022490"/>
    </source>
</evidence>
<dbReference type="STRING" id="1524254.PHACT_12925"/>
<feature type="binding site" evidence="7">
    <location>
        <position position="95"/>
    </location>
    <ligand>
        <name>a divalent metal cation</name>
        <dbReference type="ChEBI" id="CHEBI:60240"/>
        <label>1</label>
    </ligand>
</feature>
<keyword evidence="4 8" id="KW-0378">Hydrolase</keyword>
<dbReference type="InterPro" id="IPR018228">
    <property type="entry name" value="DNase_TatD-rel_CS"/>
</dbReference>
<dbReference type="GO" id="GO:0004527">
    <property type="term" value="F:exonuclease activity"/>
    <property type="evidence" value="ECO:0007669"/>
    <property type="project" value="UniProtKB-KW"/>
</dbReference>
<dbReference type="SUPFAM" id="SSF51556">
    <property type="entry name" value="Metallo-dependent hydrolases"/>
    <property type="match status" value="1"/>
</dbReference>
<dbReference type="AlphaFoldDB" id="A0A1E8CG64"/>
<evidence type="ECO:0000256" key="3">
    <source>
        <dbReference type="ARBA" id="ARBA00022723"/>
    </source>
</evidence>
<gene>
    <name evidence="8" type="ORF">PHACT_12925</name>
</gene>
<dbReference type="PROSITE" id="PS01091">
    <property type="entry name" value="TATD_3"/>
    <property type="match status" value="1"/>
</dbReference>
<feature type="binding site" evidence="7">
    <location>
        <position position="207"/>
    </location>
    <ligand>
        <name>a divalent metal cation</name>
        <dbReference type="ChEBI" id="CHEBI:60240"/>
        <label>1</label>
    </ligand>
</feature>
<reference evidence="9" key="1">
    <citation type="submission" date="2016-07" db="EMBL/GenBank/DDBJ databases">
        <authorList>
            <person name="Florea S."/>
            <person name="Webb J.S."/>
            <person name="Jaromczyk J."/>
            <person name="Schardl C.L."/>
        </authorList>
    </citation>
    <scope>NUCLEOTIDE SEQUENCE [LARGE SCALE GENOMIC DNA]</scope>
    <source>
        <strain evidence="9">KCTC 42131</strain>
    </source>
</reference>
<evidence type="ECO:0000256" key="2">
    <source>
        <dbReference type="ARBA" id="ARBA00022722"/>
    </source>
</evidence>
<protein>
    <submittedName>
        <fullName evidence="8">Hydrolase TatD</fullName>
    </submittedName>
</protein>
<dbReference type="EMBL" id="MASR01000002">
    <property type="protein sequence ID" value="OFE11448.1"/>
    <property type="molecule type" value="Genomic_DNA"/>
</dbReference>
<keyword evidence="6" id="KW-0460">Magnesium</keyword>
<comment type="caution">
    <text evidence="8">The sequence shown here is derived from an EMBL/GenBank/DDBJ whole genome shotgun (WGS) entry which is preliminary data.</text>
</comment>
<dbReference type="Gene3D" id="3.20.20.140">
    <property type="entry name" value="Metal-dependent hydrolases"/>
    <property type="match status" value="1"/>
</dbReference>
<dbReference type="InterPro" id="IPR032466">
    <property type="entry name" value="Metal_Hydrolase"/>
</dbReference>
<dbReference type="OrthoDB" id="9810005at2"/>
<feature type="binding site" evidence="7">
    <location>
        <position position="156"/>
    </location>
    <ligand>
        <name>a divalent metal cation</name>
        <dbReference type="ChEBI" id="CHEBI:60240"/>
        <label>2</label>
    </ligand>
</feature>
<dbReference type="CDD" id="cd01310">
    <property type="entry name" value="TatD_DNAse"/>
    <property type="match status" value="1"/>
</dbReference>
<dbReference type="PANTHER" id="PTHR10060">
    <property type="entry name" value="TATD FAMILY DEOXYRIBONUCLEASE"/>
    <property type="match status" value="1"/>
</dbReference>
<name>A0A1E8CG64_9GAMM</name>
<dbReference type="Proteomes" id="UP000175669">
    <property type="component" value="Unassembled WGS sequence"/>
</dbReference>
<dbReference type="FunFam" id="3.20.20.140:FF:000018">
    <property type="entry name" value="3'-5' ssDNA/RNA exonuclease TatD"/>
    <property type="match status" value="1"/>
</dbReference>
<feature type="binding site" evidence="7">
    <location>
        <position position="131"/>
    </location>
    <ligand>
        <name>a divalent metal cation</name>
        <dbReference type="ChEBI" id="CHEBI:60240"/>
        <label>2</label>
    </ligand>
</feature>
<dbReference type="GO" id="GO:0046872">
    <property type="term" value="F:metal ion binding"/>
    <property type="evidence" value="ECO:0007669"/>
    <property type="project" value="UniProtKB-KW"/>
</dbReference>
<keyword evidence="5" id="KW-0269">Exonuclease</keyword>
<organism evidence="8 9">
    <name type="scientific">Pseudohongiella acticola</name>
    <dbReference type="NCBI Taxonomy" id="1524254"/>
    <lineage>
        <taxon>Bacteria</taxon>
        <taxon>Pseudomonadati</taxon>
        <taxon>Pseudomonadota</taxon>
        <taxon>Gammaproteobacteria</taxon>
        <taxon>Pseudomonadales</taxon>
        <taxon>Pseudohongiellaceae</taxon>
        <taxon>Pseudohongiella</taxon>
    </lineage>
</organism>
<evidence type="ECO:0000313" key="8">
    <source>
        <dbReference type="EMBL" id="OFE11448.1"/>
    </source>
</evidence>
<dbReference type="PROSITE" id="PS01090">
    <property type="entry name" value="TATD_2"/>
    <property type="match status" value="1"/>
</dbReference>
<evidence type="ECO:0000256" key="4">
    <source>
        <dbReference type="ARBA" id="ARBA00022801"/>
    </source>
</evidence>
<evidence type="ECO:0000256" key="7">
    <source>
        <dbReference type="PIRSR" id="PIRSR005902-1"/>
    </source>
</evidence>
<evidence type="ECO:0000256" key="6">
    <source>
        <dbReference type="ARBA" id="ARBA00022842"/>
    </source>
</evidence>
<keyword evidence="3 7" id="KW-0479">Metal-binding</keyword>
<evidence type="ECO:0000256" key="5">
    <source>
        <dbReference type="ARBA" id="ARBA00022839"/>
    </source>
</evidence>
<sequence>MTNPLIDIGANLGHESFASDLPDVLQRARDAGLVHHLVTGTTLAASEHALDICTRYPDLSCTAGIHPHEAATASAEVLSGIRALLNQPLVKAVGETGLDFNRDFSPRPAQEKSFNEHLAMAVETGKPVFLHQRDAHERFLPILKEHRDSLSGGVVHCFTDSREALFDYLDLDMYIGITGWICDERRGKHLHELVASIPANRLLLETDAPYLLPRSLRPKPKTRRNEPAWLTEVLATVARCCERPAADIAAGTTANAVRLFGLDAVNLETTNLKTVNPEPVTDTL</sequence>
<proteinExistence type="predicted"/>
<dbReference type="InterPro" id="IPR050891">
    <property type="entry name" value="TatD-type_Hydrolase"/>
</dbReference>
<keyword evidence="2" id="KW-0540">Nuclease</keyword>
<dbReference type="RefSeq" id="WP_070118698.1">
    <property type="nucleotide sequence ID" value="NZ_MASR01000002.1"/>
</dbReference>
<dbReference type="PANTHER" id="PTHR10060:SF15">
    <property type="entry name" value="DEOXYRIBONUCLEASE TATDN1"/>
    <property type="match status" value="1"/>
</dbReference>
<evidence type="ECO:0000313" key="9">
    <source>
        <dbReference type="Proteomes" id="UP000175669"/>
    </source>
</evidence>
<keyword evidence="1" id="KW-0963">Cytoplasm</keyword>
<keyword evidence="9" id="KW-1185">Reference proteome</keyword>
<dbReference type="PIRSF" id="PIRSF005902">
    <property type="entry name" value="DNase_TatD"/>
    <property type="match status" value="1"/>
</dbReference>
<dbReference type="InterPro" id="IPR001130">
    <property type="entry name" value="TatD-like"/>
</dbReference>